<comment type="similarity">
    <text evidence="1 5">Belongs to the peptidase S8 family.</text>
</comment>
<dbReference type="PANTHER" id="PTHR43806">
    <property type="entry name" value="PEPTIDASE S8"/>
    <property type="match status" value="1"/>
</dbReference>
<dbReference type="SUPFAM" id="SSF52743">
    <property type="entry name" value="Subtilisin-like"/>
    <property type="match status" value="1"/>
</dbReference>
<feature type="active site" description="Charge relay system" evidence="5">
    <location>
        <position position="212"/>
    </location>
</feature>
<feature type="active site" description="Charge relay system" evidence="5">
    <location>
        <position position="171"/>
    </location>
</feature>
<feature type="chain" id="PRO_5045118834" evidence="6">
    <location>
        <begin position="21"/>
        <end position="535"/>
    </location>
</feature>
<keyword evidence="4 5" id="KW-0720">Serine protease</keyword>
<dbReference type="Gene3D" id="3.40.50.200">
    <property type="entry name" value="Peptidase S8/S53 domain"/>
    <property type="match status" value="1"/>
</dbReference>
<dbReference type="InterPro" id="IPR023828">
    <property type="entry name" value="Peptidase_S8_Ser-AS"/>
</dbReference>
<keyword evidence="6" id="KW-0732">Signal</keyword>
<evidence type="ECO:0000256" key="3">
    <source>
        <dbReference type="ARBA" id="ARBA00022801"/>
    </source>
</evidence>
<evidence type="ECO:0000259" key="7">
    <source>
        <dbReference type="Pfam" id="PF00082"/>
    </source>
</evidence>
<feature type="active site" description="Charge relay system" evidence="5">
    <location>
        <position position="390"/>
    </location>
</feature>
<evidence type="ECO:0000256" key="2">
    <source>
        <dbReference type="ARBA" id="ARBA00022670"/>
    </source>
</evidence>
<dbReference type="PROSITE" id="PS51892">
    <property type="entry name" value="SUBTILASE"/>
    <property type="match status" value="1"/>
</dbReference>
<dbReference type="Proteomes" id="UP001354989">
    <property type="component" value="Chromosome"/>
</dbReference>
<dbReference type="PIRSF" id="PIRSF037903">
    <property type="entry name" value="Subtilisin_rel_GFO_2223"/>
    <property type="match status" value="1"/>
</dbReference>
<keyword evidence="2 5" id="KW-0645">Protease</keyword>
<dbReference type="EMBL" id="AP025292">
    <property type="protein sequence ID" value="BDC99125.1"/>
    <property type="molecule type" value="Genomic_DNA"/>
</dbReference>
<dbReference type="GO" id="GO:0006508">
    <property type="term" value="P:proteolysis"/>
    <property type="evidence" value="ECO:0007669"/>
    <property type="project" value="UniProtKB-KW"/>
</dbReference>
<evidence type="ECO:0000313" key="9">
    <source>
        <dbReference type="Proteomes" id="UP001354989"/>
    </source>
</evidence>
<dbReference type="GO" id="GO:0008233">
    <property type="term" value="F:peptidase activity"/>
    <property type="evidence" value="ECO:0007669"/>
    <property type="project" value="UniProtKB-KW"/>
</dbReference>
<dbReference type="Pfam" id="PF00082">
    <property type="entry name" value="Peptidase_S8"/>
    <property type="match status" value="1"/>
</dbReference>
<dbReference type="InterPro" id="IPR017317">
    <property type="entry name" value="Pept_S8_subtilisin_bacteroid-2"/>
</dbReference>
<evidence type="ECO:0000256" key="6">
    <source>
        <dbReference type="SAM" id="SignalP"/>
    </source>
</evidence>
<evidence type="ECO:0000256" key="5">
    <source>
        <dbReference type="PROSITE-ProRule" id="PRU01240"/>
    </source>
</evidence>
<feature type="domain" description="Peptidase S8/S53" evidence="7">
    <location>
        <begin position="163"/>
        <end position="416"/>
    </location>
</feature>
<evidence type="ECO:0000256" key="4">
    <source>
        <dbReference type="ARBA" id="ARBA00022825"/>
    </source>
</evidence>
<evidence type="ECO:0000313" key="8">
    <source>
        <dbReference type="EMBL" id="BDC99125.1"/>
    </source>
</evidence>
<dbReference type="InterPro" id="IPR015500">
    <property type="entry name" value="Peptidase_S8_subtilisin-rel"/>
</dbReference>
<sequence length="535" mass="58935">MTKRLTVLLLFFFTFCSAFAQDARFLLQFADKAGSHYSISKPEEFLSSAAIERRNRLGISVDETDLPVSKKYIEEVQDAGFSLIGQTKWLNGVEVIADKDQQEALLAIDGVDAVTYLGPVDDHEHVQPIEREAGYGTDQNLTNVQNNNFLKVDSLRNEGWNAEGIKIAIFDAGFIHMKDAGGAGFQAIAQGRLIGQKNFIEPDKDVFRYHAHGTHVFSVMGYYEQGKFEGIAPDADYLLCVTEDVRNEYRYEELNWMMAAEYADSAGVDMIQSSLGYYDFDDPEMNYTWDDLDGASAMITQAANFAASRGILVVNSAGNEGRKSWQKVSMPADSKEVLAVGAVTSTWGRASFSSFGTKDPDEIKPDVVTLGSGVVVASWQDRFGTNSGTSFASPMVAGVAAMVLKEHPDWRPERVIAYFHEISHRCESPTVELGYGVPFNECKPLSNEKPLTALFKIAPNPIEGNRIQLLVGASPVTDCQFLIYDSKGSQVVSTNAQLEAYSLVSLPINTYLNPGVYSLVWKCARGQGSQKLVVK</sequence>
<dbReference type="PRINTS" id="PR00723">
    <property type="entry name" value="SUBTILISIN"/>
</dbReference>
<dbReference type="InterPro" id="IPR000209">
    <property type="entry name" value="Peptidase_S8/S53_dom"/>
</dbReference>
<proteinExistence type="inferred from homology"/>
<dbReference type="PROSITE" id="PS00138">
    <property type="entry name" value="SUBTILASE_SER"/>
    <property type="match status" value="1"/>
</dbReference>
<dbReference type="RefSeq" id="WP_338396600.1">
    <property type="nucleotide sequence ID" value="NZ_AP025292.1"/>
</dbReference>
<evidence type="ECO:0000256" key="1">
    <source>
        <dbReference type="ARBA" id="ARBA00011073"/>
    </source>
</evidence>
<dbReference type="PANTHER" id="PTHR43806:SF67">
    <property type="entry name" value="EGF-LIKE DOMAIN-CONTAINING PROTEIN"/>
    <property type="match status" value="1"/>
</dbReference>
<gene>
    <name evidence="8" type="ORF">PEPS_14060</name>
</gene>
<reference evidence="8 9" key="1">
    <citation type="submission" date="2021-12" db="EMBL/GenBank/DDBJ databases">
        <title>Genome sequencing of bacteria with rrn-lacking chromosome and rrn-plasmid.</title>
        <authorList>
            <person name="Anda M."/>
            <person name="Iwasaki W."/>
        </authorList>
    </citation>
    <scope>NUCLEOTIDE SEQUENCE [LARGE SCALE GENOMIC DNA]</scope>
    <source>
        <strain evidence="8 9">NBRC 101262</strain>
    </source>
</reference>
<dbReference type="InterPro" id="IPR050131">
    <property type="entry name" value="Peptidase_S8_subtilisin-like"/>
</dbReference>
<protein>
    <submittedName>
        <fullName evidence="8">Serine protease</fullName>
    </submittedName>
</protein>
<name>A0ABN6L7G3_9BACT</name>
<feature type="signal peptide" evidence="6">
    <location>
        <begin position="1"/>
        <end position="20"/>
    </location>
</feature>
<accession>A0ABN6L7G3</accession>
<dbReference type="InterPro" id="IPR036852">
    <property type="entry name" value="Peptidase_S8/S53_dom_sf"/>
</dbReference>
<organism evidence="8 9">
    <name type="scientific">Persicobacter psychrovividus</name>
    <dbReference type="NCBI Taxonomy" id="387638"/>
    <lineage>
        <taxon>Bacteria</taxon>
        <taxon>Pseudomonadati</taxon>
        <taxon>Bacteroidota</taxon>
        <taxon>Cytophagia</taxon>
        <taxon>Cytophagales</taxon>
        <taxon>Persicobacteraceae</taxon>
        <taxon>Persicobacter</taxon>
    </lineage>
</organism>
<keyword evidence="9" id="KW-1185">Reference proteome</keyword>
<keyword evidence="3 5" id="KW-0378">Hydrolase</keyword>